<evidence type="ECO:0000256" key="5">
    <source>
        <dbReference type="ARBA" id="ARBA00022989"/>
    </source>
</evidence>
<keyword evidence="3" id="KW-1003">Cell membrane</keyword>
<gene>
    <name evidence="8" type="ORF">LMG27952_06567</name>
</gene>
<keyword evidence="9" id="KW-1185">Reference proteome</keyword>
<reference evidence="8 9" key="1">
    <citation type="submission" date="2020-10" db="EMBL/GenBank/DDBJ databases">
        <authorList>
            <person name="Peeters C."/>
        </authorList>
    </citation>
    <scope>NUCLEOTIDE SEQUENCE [LARGE SCALE GENOMIC DNA]</scope>
    <source>
        <strain evidence="8 9">LMG 27952</strain>
    </source>
</reference>
<evidence type="ECO:0000256" key="7">
    <source>
        <dbReference type="RuleBase" id="RU362048"/>
    </source>
</evidence>
<dbReference type="EMBL" id="CAJHCQ010000024">
    <property type="protein sequence ID" value="CAD6558174.1"/>
    <property type="molecule type" value="Genomic_DNA"/>
</dbReference>
<dbReference type="PANTHER" id="PTHR33508:SF1">
    <property type="entry name" value="UPF0056 MEMBRANE PROTEIN YHCE"/>
    <property type="match status" value="1"/>
</dbReference>
<dbReference type="Pfam" id="PF01914">
    <property type="entry name" value="MarC"/>
    <property type="match status" value="1"/>
</dbReference>
<dbReference type="PANTHER" id="PTHR33508">
    <property type="entry name" value="UPF0056 MEMBRANE PROTEIN YHCE"/>
    <property type="match status" value="1"/>
</dbReference>
<protein>
    <recommendedName>
        <fullName evidence="7">UPF0056 membrane protein</fullName>
    </recommendedName>
</protein>
<feature type="transmembrane region" description="Helical" evidence="7">
    <location>
        <begin position="66"/>
        <end position="87"/>
    </location>
</feature>
<keyword evidence="6 7" id="KW-0472">Membrane</keyword>
<comment type="subcellular location">
    <subcellularLocation>
        <location evidence="1 7">Cell membrane</location>
        <topology evidence="1 7">Multi-pass membrane protein</topology>
    </subcellularLocation>
</comment>
<dbReference type="Proteomes" id="UP000656319">
    <property type="component" value="Unassembled WGS sequence"/>
</dbReference>
<comment type="caution">
    <text evidence="8">The sequence shown here is derived from an EMBL/GenBank/DDBJ whole genome shotgun (WGS) entry which is preliminary data.</text>
</comment>
<feature type="transmembrane region" description="Helical" evidence="7">
    <location>
        <begin position="151"/>
        <end position="170"/>
    </location>
</feature>
<evidence type="ECO:0000256" key="6">
    <source>
        <dbReference type="ARBA" id="ARBA00023136"/>
    </source>
</evidence>
<feature type="transmembrane region" description="Helical" evidence="7">
    <location>
        <begin position="41"/>
        <end position="60"/>
    </location>
</feature>
<dbReference type="InterPro" id="IPR002771">
    <property type="entry name" value="Multi_antbiot-R_MarC"/>
</dbReference>
<accession>A0ABM8P788</accession>
<evidence type="ECO:0000256" key="1">
    <source>
        <dbReference type="ARBA" id="ARBA00004651"/>
    </source>
</evidence>
<feature type="transmembrane region" description="Helical" evidence="7">
    <location>
        <begin position="119"/>
        <end position="139"/>
    </location>
</feature>
<evidence type="ECO:0000313" key="8">
    <source>
        <dbReference type="EMBL" id="CAD6558174.1"/>
    </source>
</evidence>
<evidence type="ECO:0000256" key="4">
    <source>
        <dbReference type="ARBA" id="ARBA00022692"/>
    </source>
</evidence>
<comment type="similarity">
    <text evidence="2 7">Belongs to the UPF0056 (MarC) family.</text>
</comment>
<sequence>MTSSDVLLFLTGLMTLFCPPVAMPMYAAVTGHFPDATQRRIALRLFVWIAVLMVASVWGGQFLLRMLGLTLGALTLTGGLVLCLWSIPMMRGTHAERDEQRDERRSGTGRLEHAQWRSYIAVPLIFPLSIGSAVISLVITTATRFHTIADLSIVSAACVLHAGVIALTYLCSGSWCKRLSEIGRTIVERLSGIVLTAIAFQMLAQGIRELLPGLAS</sequence>
<organism evidence="8 9">
    <name type="scientific">Paraburkholderia hiiakae</name>
    <dbReference type="NCBI Taxonomy" id="1081782"/>
    <lineage>
        <taxon>Bacteria</taxon>
        <taxon>Pseudomonadati</taxon>
        <taxon>Pseudomonadota</taxon>
        <taxon>Betaproteobacteria</taxon>
        <taxon>Burkholderiales</taxon>
        <taxon>Burkholderiaceae</taxon>
        <taxon>Paraburkholderia</taxon>
    </lineage>
</organism>
<name>A0ABM8P788_9BURK</name>
<evidence type="ECO:0000256" key="2">
    <source>
        <dbReference type="ARBA" id="ARBA00009784"/>
    </source>
</evidence>
<evidence type="ECO:0000313" key="9">
    <source>
        <dbReference type="Proteomes" id="UP000656319"/>
    </source>
</evidence>
<evidence type="ECO:0000256" key="3">
    <source>
        <dbReference type="ARBA" id="ARBA00022475"/>
    </source>
</evidence>
<feature type="transmembrane region" description="Helical" evidence="7">
    <location>
        <begin position="6"/>
        <end position="29"/>
    </location>
</feature>
<feature type="transmembrane region" description="Helical" evidence="7">
    <location>
        <begin position="190"/>
        <end position="207"/>
    </location>
</feature>
<keyword evidence="4 7" id="KW-0812">Transmembrane</keyword>
<dbReference type="RefSeq" id="WP_201700027.1">
    <property type="nucleotide sequence ID" value="NZ_CAJHCQ010000024.1"/>
</dbReference>
<keyword evidence="5 7" id="KW-1133">Transmembrane helix</keyword>
<proteinExistence type="inferred from homology"/>